<feature type="binding site" evidence="9">
    <location>
        <begin position="30"/>
        <end position="37"/>
    </location>
    <ligand>
        <name>ATP</name>
        <dbReference type="ChEBI" id="CHEBI:30616"/>
    </ligand>
</feature>
<dbReference type="Gene3D" id="3.40.50.300">
    <property type="entry name" value="P-loop containing nucleotide triphosphate hydrolases"/>
    <property type="match status" value="1"/>
</dbReference>
<evidence type="ECO:0000313" key="12">
    <source>
        <dbReference type="EMBL" id="GAA6168983.1"/>
    </source>
</evidence>
<evidence type="ECO:0000256" key="1">
    <source>
        <dbReference type="ARBA" id="ARBA00004496"/>
    </source>
</evidence>
<name>A0ABQ0ABQ0_9GAMM</name>
<evidence type="ECO:0000256" key="2">
    <source>
        <dbReference type="ARBA" id="ARBA00008016"/>
    </source>
</evidence>
<keyword evidence="9 10" id="KW-0742">SOS response</keyword>
<dbReference type="PANTHER" id="PTHR32182">
    <property type="entry name" value="DNA REPLICATION AND REPAIR PROTEIN RECF"/>
    <property type="match status" value="1"/>
</dbReference>
<keyword evidence="6 9" id="KW-0547">Nucleotide-binding</keyword>
<evidence type="ECO:0000256" key="3">
    <source>
        <dbReference type="ARBA" id="ARBA00020170"/>
    </source>
</evidence>
<reference evidence="12 13" key="1">
    <citation type="submission" date="2024-04" db="EMBL/GenBank/DDBJ databases">
        <title>Draft genome sequence of Sessilibacter corallicola NBRC 116591.</title>
        <authorList>
            <person name="Miyakawa T."/>
            <person name="Kusuya Y."/>
            <person name="Miura T."/>
        </authorList>
    </citation>
    <scope>NUCLEOTIDE SEQUENCE [LARGE SCALE GENOMIC DNA]</scope>
    <source>
        <strain evidence="12 13">KU-00831-HH</strain>
    </source>
</reference>
<sequence>MYIKRLQVNNIRNLKPVDVRFSESVNLIYGLNGSGKTSFLESLSVLSSGKSFRSHLSTPIIARDLKSATVFGEVDIKGATHRVGVEKTIGKGSFIRVDQKTVTNNSVLARMVPMLAIDNQSFELVTGGSKFRRKLLDWLVFHVKHGFHSDWLTFRESLKQRNAQLKTKGISKRELAAWLPQLVSSGEAITEQRIECADFLINTINALFEVEKDFNLTTEFDRGWSIEKSLEEVLNDNLEIDLRYQNTRKGPHRADILFTTDKKKVSEVLSRGQLKSVVCRFYLALCQCFKESFGVAPILLIDDLPSELDQERAQILINQFLSLGSQLFITGVELNYFDSFLKQNKHAKVFHVKHGTISEETFGSESFTA</sequence>
<accession>A0ABQ0ABQ0</accession>
<dbReference type="HAMAP" id="MF_00365">
    <property type="entry name" value="RecF"/>
    <property type="match status" value="1"/>
</dbReference>
<proteinExistence type="inferred from homology"/>
<gene>
    <name evidence="9 12" type="primary">recF</name>
    <name evidence="12" type="ORF">NBRC116591_27940</name>
</gene>
<dbReference type="SUPFAM" id="SSF52540">
    <property type="entry name" value="P-loop containing nucleoside triphosphate hydrolases"/>
    <property type="match status" value="1"/>
</dbReference>
<comment type="function">
    <text evidence="9 10">The RecF protein is involved in DNA metabolism; it is required for DNA replication and normal SOS inducibility. RecF binds preferentially to single-stranded, linear DNA. It also seems to bind ATP.</text>
</comment>
<dbReference type="NCBIfam" id="TIGR00611">
    <property type="entry name" value="recf"/>
    <property type="match status" value="1"/>
</dbReference>
<keyword evidence="5 9" id="KW-0235">DNA replication</keyword>
<dbReference type="RefSeq" id="WP_353303649.1">
    <property type="nucleotide sequence ID" value="NZ_BAABWN010000009.1"/>
</dbReference>
<dbReference type="Gene3D" id="1.20.1050.90">
    <property type="entry name" value="RecF/RecN/SMC, N-terminal domain"/>
    <property type="match status" value="1"/>
</dbReference>
<keyword evidence="7 9" id="KW-0067">ATP-binding</keyword>
<feature type="domain" description="RecF/RecN/SMC N-terminal" evidence="11">
    <location>
        <begin position="2"/>
        <end position="357"/>
    </location>
</feature>
<evidence type="ECO:0000256" key="4">
    <source>
        <dbReference type="ARBA" id="ARBA00022490"/>
    </source>
</evidence>
<dbReference type="InterPro" id="IPR027417">
    <property type="entry name" value="P-loop_NTPase"/>
</dbReference>
<keyword evidence="4 9" id="KW-0963">Cytoplasm</keyword>
<evidence type="ECO:0000256" key="10">
    <source>
        <dbReference type="RuleBase" id="RU000578"/>
    </source>
</evidence>
<keyword evidence="9 10" id="KW-0227">DNA damage</keyword>
<comment type="subcellular location">
    <subcellularLocation>
        <location evidence="1 9 10">Cytoplasm</location>
    </subcellularLocation>
</comment>
<evidence type="ECO:0000256" key="6">
    <source>
        <dbReference type="ARBA" id="ARBA00022741"/>
    </source>
</evidence>
<comment type="similarity">
    <text evidence="2 9 10">Belongs to the RecF family.</text>
</comment>
<evidence type="ECO:0000256" key="5">
    <source>
        <dbReference type="ARBA" id="ARBA00022705"/>
    </source>
</evidence>
<evidence type="ECO:0000256" key="8">
    <source>
        <dbReference type="ARBA" id="ARBA00023125"/>
    </source>
</evidence>
<dbReference type="InterPro" id="IPR003395">
    <property type="entry name" value="RecF/RecN/SMC_N"/>
</dbReference>
<dbReference type="PROSITE" id="PS00618">
    <property type="entry name" value="RECF_2"/>
    <property type="match status" value="1"/>
</dbReference>
<dbReference type="Pfam" id="PF02463">
    <property type="entry name" value="SMC_N"/>
    <property type="match status" value="1"/>
</dbReference>
<keyword evidence="9 10" id="KW-0234">DNA repair</keyword>
<dbReference type="InterPro" id="IPR042174">
    <property type="entry name" value="RecF_2"/>
</dbReference>
<dbReference type="Proteomes" id="UP001465153">
    <property type="component" value="Unassembled WGS sequence"/>
</dbReference>
<organism evidence="12 13">
    <name type="scientific">Sessilibacter corallicola</name>
    <dbReference type="NCBI Taxonomy" id="2904075"/>
    <lineage>
        <taxon>Bacteria</taxon>
        <taxon>Pseudomonadati</taxon>
        <taxon>Pseudomonadota</taxon>
        <taxon>Gammaproteobacteria</taxon>
        <taxon>Cellvibrionales</taxon>
        <taxon>Cellvibrionaceae</taxon>
        <taxon>Sessilibacter</taxon>
    </lineage>
</organism>
<dbReference type="EMBL" id="BAABWN010000009">
    <property type="protein sequence ID" value="GAA6168983.1"/>
    <property type="molecule type" value="Genomic_DNA"/>
</dbReference>
<protein>
    <recommendedName>
        <fullName evidence="3 9">DNA replication and repair protein RecF</fullName>
    </recommendedName>
</protein>
<evidence type="ECO:0000256" key="9">
    <source>
        <dbReference type="HAMAP-Rule" id="MF_00365"/>
    </source>
</evidence>
<keyword evidence="13" id="KW-1185">Reference proteome</keyword>
<dbReference type="InterPro" id="IPR001238">
    <property type="entry name" value="DNA-binding_RecF"/>
</dbReference>
<evidence type="ECO:0000313" key="13">
    <source>
        <dbReference type="Proteomes" id="UP001465153"/>
    </source>
</evidence>
<dbReference type="PANTHER" id="PTHR32182:SF0">
    <property type="entry name" value="DNA REPLICATION AND REPAIR PROTEIN RECF"/>
    <property type="match status" value="1"/>
</dbReference>
<evidence type="ECO:0000256" key="7">
    <source>
        <dbReference type="ARBA" id="ARBA00022840"/>
    </source>
</evidence>
<keyword evidence="8 9" id="KW-0238">DNA-binding</keyword>
<evidence type="ECO:0000259" key="11">
    <source>
        <dbReference type="Pfam" id="PF02463"/>
    </source>
</evidence>
<comment type="caution">
    <text evidence="12">The sequence shown here is derived from an EMBL/GenBank/DDBJ whole genome shotgun (WGS) entry which is preliminary data.</text>
</comment>
<dbReference type="InterPro" id="IPR018078">
    <property type="entry name" value="DNA-binding_RecF_CS"/>
</dbReference>